<reference evidence="8 9" key="1">
    <citation type="submission" date="2015-11" db="EMBL/GenBank/DDBJ databases">
        <title>Genomes and virulence difference between two physiological races of Phytophthora nicotianae.</title>
        <authorList>
            <person name="Liu H."/>
            <person name="Ma X."/>
            <person name="Yu H."/>
            <person name="Fang D."/>
            <person name="Li Y."/>
            <person name="Wang X."/>
            <person name="Wang W."/>
            <person name="Dong Y."/>
            <person name="Xiao B."/>
        </authorList>
    </citation>
    <scope>NUCLEOTIDE SEQUENCE [LARGE SCALE GENOMIC DNA]</scope>
    <source>
        <strain evidence="9">race 1</strain>
    </source>
</reference>
<evidence type="ECO:0008006" key="10">
    <source>
        <dbReference type="Google" id="ProtNLM"/>
    </source>
</evidence>
<dbReference type="SUPFAM" id="SSF53187">
    <property type="entry name" value="Zn-dependent exopeptidases"/>
    <property type="match status" value="1"/>
</dbReference>
<proteinExistence type="inferred from homology"/>
<evidence type="ECO:0000256" key="2">
    <source>
        <dbReference type="ARBA" id="ARBA00006247"/>
    </source>
</evidence>
<evidence type="ECO:0000256" key="5">
    <source>
        <dbReference type="ARBA" id="ARBA00022833"/>
    </source>
</evidence>
<dbReference type="AlphaFoldDB" id="A0A0W8DHE5"/>
<dbReference type="GO" id="GO:0046872">
    <property type="term" value="F:metal ion binding"/>
    <property type="evidence" value="ECO:0007669"/>
    <property type="project" value="UniProtKB-KW"/>
</dbReference>
<sequence length="739" mass="81074">MQLPQSSAAYVLAPELTWTGEAFERDVHVSVGADGLIQSVERSADADASATVHKLPGRALLPGMVNAHSHAFQRGLRGLGETYPKDSAQSSFWTWREEMYKLVGGMSEQQIYDLTRQCFSEMRDAGITSVGEFHYFHHGRPGEGKDGHEFAYDETVLRAARDVGIRIVLLNAYYEHGGFQRAPMVESQKRFKVDSHEVYWKQMDALLSKLADDPTQSLGVVAHSMRAVEVPDIVKLHEESVRRGLVFHIHLEEQTKEVDDCKAAHDGETPMGLLLKHLKIDEKFTAVHCTWTKADELKQFVEKKGNVCICPLTEGNLGDGFPFIASCSDRVCLVDIEEEQLKFSTPSSLMGAFIFGANGSSVVKATSVNGKWRETISKKVQETPKSDDSAVSDEHKAQIEAAAALADVNSDDVVKLAIGLNSIVSTSGDEAAVGQAIADWLTTRGWTVHKQKVPPQSDAAVKADRYNVYATRSNSKTPRLLFNSHMDTVPPYLPPRIDSTTLYGRGACDAKSLIAGQMIAAQKLVEAGFGNDVQVLYVVSEETDHSGMKKANELNVKPAHMIVGEPTALKMSKMQKGVLKIQLTQKGVAAHSGTELVASLDQHIVANSSRSYLNIGLLNGGQAANALAEQSSAMLMFRLVTEPDVIYKRVEEIVAGRVEMKLYTSNAPVHLTTVEGYDTGVACFNTDIPYFNFDGKAYLVGAGSITDAHCPREFIKLDDLKSVVDYYFKLGKRLIEDGK</sequence>
<dbReference type="InterPro" id="IPR032466">
    <property type="entry name" value="Metal_Hydrolase"/>
</dbReference>
<dbReference type="InterPro" id="IPR001261">
    <property type="entry name" value="ArgE/DapE_CS"/>
</dbReference>
<keyword evidence="3" id="KW-0479">Metal-binding</keyword>
<dbReference type="PANTHER" id="PTHR43808:SF8">
    <property type="entry name" value="PEPTIDASE M20 DIMERISATION DOMAIN-CONTAINING PROTEIN"/>
    <property type="match status" value="1"/>
</dbReference>
<dbReference type="SUPFAM" id="SSF55031">
    <property type="entry name" value="Bacterial exopeptidase dimerisation domain"/>
    <property type="match status" value="1"/>
</dbReference>
<evidence type="ECO:0000256" key="1">
    <source>
        <dbReference type="ARBA" id="ARBA00001947"/>
    </source>
</evidence>
<comment type="cofactor">
    <cofactor evidence="1">
        <name>Zn(2+)</name>
        <dbReference type="ChEBI" id="CHEBI:29105"/>
    </cofactor>
</comment>
<dbReference type="GO" id="GO:0016787">
    <property type="term" value="F:hydrolase activity"/>
    <property type="evidence" value="ECO:0007669"/>
    <property type="project" value="UniProtKB-KW"/>
</dbReference>
<evidence type="ECO:0000259" key="6">
    <source>
        <dbReference type="Pfam" id="PF01979"/>
    </source>
</evidence>
<accession>A0A0W8DHE5</accession>
<dbReference type="InterPro" id="IPR006680">
    <property type="entry name" value="Amidohydro-rel"/>
</dbReference>
<protein>
    <recommendedName>
        <fullName evidence="10">Formiminoglutamate deiminase</fullName>
    </recommendedName>
</protein>
<dbReference type="Pfam" id="PF01546">
    <property type="entry name" value="Peptidase_M20"/>
    <property type="match status" value="1"/>
</dbReference>
<keyword evidence="5" id="KW-0862">Zinc</keyword>
<organism evidence="8 9">
    <name type="scientific">Phytophthora nicotianae</name>
    <name type="common">Potato buckeye rot agent</name>
    <name type="synonym">Phytophthora parasitica</name>
    <dbReference type="NCBI Taxonomy" id="4792"/>
    <lineage>
        <taxon>Eukaryota</taxon>
        <taxon>Sar</taxon>
        <taxon>Stramenopiles</taxon>
        <taxon>Oomycota</taxon>
        <taxon>Peronosporomycetes</taxon>
        <taxon>Peronosporales</taxon>
        <taxon>Peronosporaceae</taxon>
        <taxon>Phytophthora</taxon>
    </lineage>
</organism>
<evidence type="ECO:0000313" key="9">
    <source>
        <dbReference type="Proteomes" id="UP000054636"/>
    </source>
</evidence>
<keyword evidence="4" id="KW-0378">Hydrolase</keyword>
<dbReference type="EMBL" id="LNFP01000205">
    <property type="protein sequence ID" value="KUF95787.1"/>
    <property type="molecule type" value="Genomic_DNA"/>
</dbReference>
<name>A0A0W8DHE5_PHYNI</name>
<dbReference type="InterPro" id="IPR011650">
    <property type="entry name" value="Peptidase_M20_dimer"/>
</dbReference>
<dbReference type="SUPFAM" id="SSF51556">
    <property type="entry name" value="Metallo-dependent hydrolases"/>
    <property type="match status" value="1"/>
</dbReference>
<dbReference type="Pfam" id="PF01979">
    <property type="entry name" value="Amidohydro_1"/>
    <property type="match status" value="1"/>
</dbReference>
<comment type="similarity">
    <text evidence="2">Belongs to the peptidase M20A family.</text>
</comment>
<dbReference type="Proteomes" id="UP000054636">
    <property type="component" value="Unassembled WGS sequence"/>
</dbReference>
<dbReference type="InterPro" id="IPR002933">
    <property type="entry name" value="Peptidase_M20"/>
</dbReference>
<evidence type="ECO:0000259" key="7">
    <source>
        <dbReference type="Pfam" id="PF07687"/>
    </source>
</evidence>
<feature type="domain" description="Peptidase M20 dimerisation" evidence="7">
    <location>
        <begin position="575"/>
        <end position="652"/>
    </location>
</feature>
<dbReference type="Pfam" id="PF07687">
    <property type="entry name" value="M20_dimer"/>
    <property type="match status" value="1"/>
</dbReference>
<dbReference type="Gene3D" id="3.20.20.140">
    <property type="entry name" value="Metal-dependent hydrolases"/>
    <property type="match status" value="1"/>
</dbReference>
<dbReference type="PROSITE" id="PS00758">
    <property type="entry name" value="ARGE_DAPE_CPG2_1"/>
    <property type="match status" value="1"/>
</dbReference>
<dbReference type="InterPro" id="IPR050072">
    <property type="entry name" value="Peptidase_M20A"/>
</dbReference>
<evidence type="ECO:0000256" key="4">
    <source>
        <dbReference type="ARBA" id="ARBA00022801"/>
    </source>
</evidence>
<dbReference type="PANTHER" id="PTHR43808">
    <property type="entry name" value="ACETYLORNITHINE DEACETYLASE"/>
    <property type="match status" value="1"/>
</dbReference>
<evidence type="ECO:0000313" key="8">
    <source>
        <dbReference type="EMBL" id="KUF95787.1"/>
    </source>
</evidence>
<feature type="domain" description="Amidohydrolase-related" evidence="6">
    <location>
        <begin position="60"/>
        <end position="321"/>
    </location>
</feature>
<dbReference type="Gene3D" id="3.40.630.10">
    <property type="entry name" value="Zn peptidases"/>
    <property type="match status" value="1"/>
</dbReference>
<comment type="caution">
    <text evidence="8">The sequence shown here is derived from an EMBL/GenBank/DDBJ whole genome shotgun (WGS) entry which is preliminary data.</text>
</comment>
<evidence type="ECO:0000256" key="3">
    <source>
        <dbReference type="ARBA" id="ARBA00022723"/>
    </source>
</evidence>
<dbReference type="InterPro" id="IPR036264">
    <property type="entry name" value="Bact_exopeptidase_dim_dom"/>
</dbReference>
<gene>
    <name evidence="8" type="ORF">AM588_10008941</name>
</gene>